<keyword evidence="5" id="KW-0418">Kinase</keyword>
<dbReference type="AlphaFoldDB" id="A0A363NZN4"/>
<reference evidence="12 13" key="1">
    <citation type="submission" date="2018-04" db="EMBL/GenBank/DDBJ databases">
        <title>Sphingobacterium sp. M46 Genome.</title>
        <authorList>
            <person name="Cheng J."/>
            <person name="Li Y."/>
        </authorList>
    </citation>
    <scope>NUCLEOTIDE SEQUENCE [LARGE SCALE GENOMIC DNA]</scope>
    <source>
        <strain evidence="12 13">M46</strain>
    </source>
</reference>
<evidence type="ECO:0000256" key="9">
    <source>
        <dbReference type="SAM" id="Coils"/>
    </source>
</evidence>
<dbReference type="GO" id="GO:0007234">
    <property type="term" value="P:osmosensory signaling via phosphorelay pathway"/>
    <property type="evidence" value="ECO:0007669"/>
    <property type="project" value="TreeGrafter"/>
</dbReference>
<keyword evidence="9" id="KW-0175">Coiled coil</keyword>
<dbReference type="GO" id="GO:0000155">
    <property type="term" value="F:phosphorelay sensor kinase activity"/>
    <property type="evidence" value="ECO:0007669"/>
    <property type="project" value="InterPro"/>
</dbReference>
<dbReference type="InterPro" id="IPR003594">
    <property type="entry name" value="HATPase_dom"/>
</dbReference>
<dbReference type="SUPFAM" id="SSF55874">
    <property type="entry name" value="ATPase domain of HSP90 chaperone/DNA topoisomerase II/histidine kinase"/>
    <property type="match status" value="1"/>
</dbReference>
<dbReference type="GO" id="GO:0000156">
    <property type="term" value="F:phosphorelay response regulator activity"/>
    <property type="evidence" value="ECO:0007669"/>
    <property type="project" value="TreeGrafter"/>
</dbReference>
<dbReference type="Pfam" id="PF13424">
    <property type="entry name" value="TPR_12"/>
    <property type="match status" value="3"/>
</dbReference>
<sequence length="709" mass="81234">MIKFERNKSAKRITAFILLFIMEGKQCHVFRRITLLMLIVLNFSCFSPDHKSDADAGLQDTALVNRLNLKAYAHWSSSPDSTMILGRRALALSDSIKYRTGKIDAFRNLGIGAYEKGMYSEAIAYYNQAISIATEEDDHGRKAKILSNLAMPYIALGVHTEALKQLNLAIELADSYHLPLIKAHAIHNMGMVYHYQHKDDNAILYYRESLRLYESLGDSSRSTFILGNIGHLYLHKNDLQHAKELYDQSLNLAEKNKNYKAIGNALQSLGSLYMEKKDWDHALSYYLKAKATLESTGEQTEYLRLLDNLATCYLRMDHVDAAIHYSELCYELAKQNKQLYYIQSAANRLGTMLEKKQELSRAIFFYKEYKSASDSLYSADNKEQLVRNEEEFKFKKQQNELESLYRAKVLRRNYILLVATVLIVSLLVIAVLLVKNVKDKRKANEALRNTNEFIEEQHALLEESDNFKKSLLALVTHDVRAPINNLNRILMLIRDGLVPPEEIKKLLSSNSEEFDSTINLIENLLLWVNQHLHASDLVIREFDVMDIFLQIHGIYIKRLEEKKIKLLMECDEGLKALADAEVVMIILRNLVDNAIKFCKPDNQITLRAAVNDQNNRITFSVIDTGVGMSRQVQENLSTVTEPVSHRGTKNEKGYGIGLQLCRYYLGLSHSELLIESREGQGSIVRFELDRPTDGRHIQDIRSLRVPGQM</sequence>
<feature type="transmembrane region" description="Helical" evidence="10">
    <location>
        <begin position="414"/>
        <end position="434"/>
    </location>
</feature>
<evidence type="ECO:0000256" key="8">
    <source>
        <dbReference type="PROSITE-ProRule" id="PRU00339"/>
    </source>
</evidence>
<keyword evidence="10" id="KW-1133">Transmembrane helix</keyword>
<dbReference type="InterPro" id="IPR011990">
    <property type="entry name" value="TPR-like_helical_dom_sf"/>
</dbReference>
<evidence type="ECO:0000256" key="3">
    <source>
        <dbReference type="ARBA" id="ARBA00022679"/>
    </source>
</evidence>
<dbReference type="CDD" id="cd00082">
    <property type="entry name" value="HisKA"/>
    <property type="match status" value="1"/>
</dbReference>
<dbReference type="InterPro" id="IPR005467">
    <property type="entry name" value="His_kinase_dom"/>
</dbReference>
<dbReference type="InterPro" id="IPR019734">
    <property type="entry name" value="TPR_rpt"/>
</dbReference>
<feature type="repeat" description="TPR" evidence="8">
    <location>
        <begin position="223"/>
        <end position="256"/>
    </location>
</feature>
<evidence type="ECO:0000256" key="1">
    <source>
        <dbReference type="ARBA" id="ARBA00000085"/>
    </source>
</evidence>
<feature type="repeat" description="TPR" evidence="8">
    <location>
        <begin position="183"/>
        <end position="216"/>
    </location>
</feature>
<evidence type="ECO:0000256" key="6">
    <source>
        <dbReference type="ARBA" id="ARBA00022840"/>
    </source>
</evidence>
<evidence type="ECO:0000256" key="5">
    <source>
        <dbReference type="ARBA" id="ARBA00022777"/>
    </source>
</evidence>
<keyword evidence="4" id="KW-0547">Nucleotide-binding</keyword>
<evidence type="ECO:0000313" key="12">
    <source>
        <dbReference type="EMBL" id="PUV26276.1"/>
    </source>
</evidence>
<dbReference type="OrthoDB" id="9810447at2"/>
<gene>
    <name evidence="12" type="ORF">DCO56_04815</name>
</gene>
<dbReference type="SUPFAM" id="SSF48452">
    <property type="entry name" value="TPR-like"/>
    <property type="match status" value="2"/>
</dbReference>
<name>A0A363NZN4_9SPHI</name>
<keyword evidence="3" id="KW-0808">Transferase</keyword>
<dbReference type="Gene3D" id="3.30.565.10">
    <property type="entry name" value="Histidine kinase-like ATPase, C-terminal domain"/>
    <property type="match status" value="1"/>
</dbReference>
<feature type="domain" description="Histidine kinase" evidence="11">
    <location>
        <begin position="474"/>
        <end position="692"/>
    </location>
</feature>
<keyword evidence="10" id="KW-0472">Membrane</keyword>
<dbReference type="EMBL" id="QCXX01000001">
    <property type="protein sequence ID" value="PUV26276.1"/>
    <property type="molecule type" value="Genomic_DNA"/>
</dbReference>
<dbReference type="Gene3D" id="1.10.287.130">
    <property type="match status" value="1"/>
</dbReference>
<organism evidence="12 13">
    <name type="scientific">Sphingobacterium athyrii</name>
    <dbReference type="NCBI Taxonomy" id="2152717"/>
    <lineage>
        <taxon>Bacteria</taxon>
        <taxon>Pseudomonadati</taxon>
        <taxon>Bacteroidota</taxon>
        <taxon>Sphingobacteriia</taxon>
        <taxon>Sphingobacteriales</taxon>
        <taxon>Sphingobacteriaceae</taxon>
        <taxon>Sphingobacterium</taxon>
    </lineage>
</organism>
<dbReference type="Proteomes" id="UP000250831">
    <property type="component" value="Unassembled WGS sequence"/>
</dbReference>
<evidence type="ECO:0000256" key="4">
    <source>
        <dbReference type="ARBA" id="ARBA00022741"/>
    </source>
</evidence>
<feature type="coiled-coil region" evidence="9">
    <location>
        <begin position="437"/>
        <end position="464"/>
    </location>
</feature>
<dbReference type="PROSITE" id="PS50005">
    <property type="entry name" value="TPR"/>
    <property type="match status" value="4"/>
</dbReference>
<comment type="caution">
    <text evidence="12">The sequence shown here is derived from an EMBL/GenBank/DDBJ whole genome shotgun (WGS) entry which is preliminary data.</text>
</comment>
<proteinExistence type="predicted"/>
<accession>A0A363NZN4</accession>
<dbReference type="Pfam" id="PF02518">
    <property type="entry name" value="HATPase_c"/>
    <property type="match status" value="1"/>
</dbReference>
<keyword evidence="7" id="KW-0902">Two-component regulatory system</keyword>
<dbReference type="SMART" id="SM00028">
    <property type="entry name" value="TPR"/>
    <property type="match status" value="6"/>
</dbReference>
<dbReference type="PANTHER" id="PTHR42878:SF7">
    <property type="entry name" value="SENSOR HISTIDINE KINASE GLRK"/>
    <property type="match status" value="1"/>
</dbReference>
<dbReference type="GO" id="GO:0030295">
    <property type="term" value="F:protein kinase activator activity"/>
    <property type="evidence" value="ECO:0007669"/>
    <property type="project" value="TreeGrafter"/>
</dbReference>
<dbReference type="PROSITE" id="PS50109">
    <property type="entry name" value="HIS_KIN"/>
    <property type="match status" value="1"/>
</dbReference>
<dbReference type="Gene3D" id="1.25.40.10">
    <property type="entry name" value="Tetratricopeptide repeat domain"/>
    <property type="match status" value="2"/>
</dbReference>
<dbReference type="PANTHER" id="PTHR42878">
    <property type="entry name" value="TWO-COMPONENT HISTIDINE KINASE"/>
    <property type="match status" value="1"/>
</dbReference>
<feature type="repeat" description="TPR" evidence="8">
    <location>
        <begin position="263"/>
        <end position="296"/>
    </location>
</feature>
<dbReference type="SMART" id="SM00387">
    <property type="entry name" value="HATPase_c"/>
    <property type="match status" value="1"/>
</dbReference>
<evidence type="ECO:0000259" key="11">
    <source>
        <dbReference type="PROSITE" id="PS50109"/>
    </source>
</evidence>
<evidence type="ECO:0000313" key="13">
    <source>
        <dbReference type="Proteomes" id="UP000250831"/>
    </source>
</evidence>
<keyword evidence="8" id="KW-0802">TPR repeat</keyword>
<keyword evidence="10" id="KW-0812">Transmembrane</keyword>
<dbReference type="SUPFAM" id="SSF47384">
    <property type="entry name" value="Homodimeric domain of signal transducing histidine kinase"/>
    <property type="match status" value="1"/>
</dbReference>
<dbReference type="GO" id="GO:0005524">
    <property type="term" value="F:ATP binding"/>
    <property type="evidence" value="ECO:0007669"/>
    <property type="project" value="UniProtKB-KW"/>
</dbReference>
<comment type="catalytic activity">
    <reaction evidence="1">
        <text>ATP + protein L-histidine = ADP + protein N-phospho-L-histidine.</text>
        <dbReference type="EC" id="2.7.13.3"/>
    </reaction>
</comment>
<protein>
    <recommendedName>
        <fullName evidence="2">histidine kinase</fullName>
        <ecNumber evidence="2">2.7.13.3</ecNumber>
    </recommendedName>
</protein>
<evidence type="ECO:0000256" key="7">
    <source>
        <dbReference type="ARBA" id="ARBA00023012"/>
    </source>
</evidence>
<feature type="repeat" description="TPR" evidence="8">
    <location>
        <begin position="103"/>
        <end position="136"/>
    </location>
</feature>
<keyword evidence="6" id="KW-0067">ATP-binding</keyword>
<dbReference type="InterPro" id="IPR003661">
    <property type="entry name" value="HisK_dim/P_dom"/>
</dbReference>
<dbReference type="InterPro" id="IPR036890">
    <property type="entry name" value="HATPase_C_sf"/>
</dbReference>
<evidence type="ECO:0000256" key="10">
    <source>
        <dbReference type="SAM" id="Phobius"/>
    </source>
</evidence>
<keyword evidence="13" id="KW-1185">Reference proteome</keyword>
<dbReference type="InterPro" id="IPR036097">
    <property type="entry name" value="HisK_dim/P_sf"/>
</dbReference>
<dbReference type="EC" id="2.7.13.3" evidence="2"/>
<dbReference type="InterPro" id="IPR050351">
    <property type="entry name" value="BphY/WalK/GraS-like"/>
</dbReference>
<evidence type="ECO:0000256" key="2">
    <source>
        <dbReference type="ARBA" id="ARBA00012438"/>
    </source>
</evidence>